<dbReference type="KEGG" id="pbk:Back11_11410"/>
<evidence type="ECO:0000313" key="3">
    <source>
        <dbReference type="Proteomes" id="UP000275368"/>
    </source>
</evidence>
<dbReference type="OrthoDB" id="2666740at2"/>
<keyword evidence="3" id="KW-1185">Reference proteome</keyword>
<reference evidence="2 3" key="1">
    <citation type="submission" date="2018-11" db="EMBL/GenBank/DDBJ databases">
        <title>Complete genome sequence of Paenibacillus baekrokdamisoli strain KCTC 33723.</title>
        <authorList>
            <person name="Kang S.W."/>
            <person name="Lee K.C."/>
            <person name="Kim K.K."/>
            <person name="Kim J.S."/>
            <person name="Kim D.S."/>
            <person name="Ko S.H."/>
            <person name="Yang S.H."/>
            <person name="Lee J.S."/>
        </authorList>
    </citation>
    <scope>NUCLEOTIDE SEQUENCE [LARGE SCALE GENOMIC DNA]</scope>
    <source>
        <strain evidence="2 3">KCTC 33723</strain>
    </source>
</reference>
<protein>
    <submittedName>
        <fullName evidence="2">Uncharacterized protein</fullName>
    </submittedName>
</protein>
<organism evidence="2 3">
    <name type="scientific">Paenibacillus baekrokdamisoli</name>
    <dbReference type="NCBI Taxonomy" id="1712516"/>
    <lineage>
        <taxon>Bacteria</taxon>
        <taxon>Bacillati</taxon>
        <taxon>Bacillota</taxon>
        <taxon>Bacilli</taxon>
        <taxon>Bacillales</taxon>
        <taxon>Paenibacillaceae</taxon>
        <taxon>Paenibacillus</taxon>
    </lineage>
</organism>
<evidence type="ECO:0000256" key="1">
    <source>
        <dbReference type="SAM" id="MobiDB-lite"/>
    </source>
</evidence>
<dbReference type="EMBL" id="AP019308">
    <property type="protein sequence ID" value="BBH19796.1"/>
    <property type="molecule type" value="Genomic_DNA"/>
</dbReference>
<dbReference type="AlphaFoldDB" id="A0A3G9INB0"/>
<sequence>MSVQIHINGETAAEAVKELSILASHFTGNSAAPIAAAVETAKPEKAARQTKPAKQAEVEAPATQEAAENEKELDEAISDMPEGEGATIPTVEDLRANAAEVSKAGKQAGVKALLSAIGASSISTIPEDKRADFLAALEAL</sequence>
<name>A0A3G9INB0_9BACL</name>
<dbReference type="RefSeq" id="WP_125654401.1">
    <property type="nucleotide sequence ID" value="NZ_AP019308.1"/>
</dbReference>
<evidence type="ECO:0000313" key="2">
    <source>
        <dbReference type="EMBL" id="BBH19796.1"/>
    </source>
</evidence>
<dbReference type="Proteomes" id="UP000275368">
    <property type="component" value="Chromosome"/>
</dbReference>
<gene>
    <name evidence="2" type="ORF">Back11_11410</name>
</gene>
<proteinExistence type="predicted"/>
<accession>A0A3G9INB0</accession>
<feature type="region of interest" description="Disordered" evidence="1">
    <location>
        <begin position="42"/>
        <end position="87"/>
    </location>
</feature>